<dbReference type="AlphaFoldDB" id="A0AAV4AJC4"/>
<name>A0AAV4AJC4_9GAST</name>
<evidence type="ECO:0000313" key="3">
    <source>
        <dbReference type="Proteomes" id="UP000735302"/>
    </source>
</evidence>
<sequence length="206" mass="23088">MNKDCSCSQHGDLRLSGPPTGQGASGGARTFNIRVPADLRADSLFTVPPTPPYYSEGFQHISMVDSFPGPALEAGNEERWEGGSIEESEGKANLVLTAHVTSVISWPDQSGRLEENVFRRHFFSVVATLPINYISPDPWHSANHLYRRGYGPSVRRQSEWGEPENLCMECELFYFKLLKEEEKEKFLKVLNYSIVVEDGGALKELH</sequence>
<evidence type="ECO:0000256" key="1">
    <source>
        <dbReference type="SAM" id="MobiDB-lite"/>
    </source>
</evidence>
<feature type="region of interest" description="Disordered" evidence="1">
    <location>
        <begin position="1"/>
        <end position="29"/>
    </location>
</feature>
<protein>
    <submittedName>
        <fullName evidence="2">Uncharacterized protein</fullName>
    </submittedName>
</protein>
<reference evidence="2 3" key="1">
    <citation type="journal article" date="2021" name="Elife">
        <title>Chloroplast acquisition without the gene transfer in kleptoplastic sea slugs, Plakobranchus ocellatus.</title>
        <authorList>
            <person name="Maeda T."/>
            <person name="Takahashi S."/>
            <person name="Yoshida T."/>
            <person name="Shimamura S."/>
            <person name="Takaki Y."/>
            <person name="Nagai Y."/>
            <person name="Toyoda A."/>
            <person name="Suzuki Y."/>
            <person name="Arimoto A."/>
            <person name="Ishii H."/>
            <person name="Satoh N."/>
            <person name="Nishiyama T."/>
            <person name="Hasebe M."/>
            <person name="Maruyama T."/>
            <person name="Minagawa J."/>
            <person name="Obokata J."/>
            <person name="Shigenobu S."/>
        </authorList>
    </citation>
    <scope>NUCLEOTIDE SEQUENCE [LARGE SCALE GENOMIC DNA]</scope>
</reference>
<comment type="caution">
    <text evidence="2">The sequence shown here is derived from an EMBL/GenBank/DDBJ whole genome shotgun (WGS) entry which is preliminary data.</text>
</comment>
<evidence type="ECO:0000313" key="2">
    <source>
        <dbReference type="EMBL" id="GFO07097.1"/>
    </source>
</evidence>
<gene>
    <name evidence="2" type="ORF">PoB_003360200</name>
</gene>
<keyword evidence="3" id="KW-1185">Reference proteome</keyword>
<accession>A0AAV4AJC4</accession>
<proteinExistence type="predicted"/>
<dbReference type="Proteomes" id="UP000735302">
    <property type="component" value="Unassembled WGS sequence"/>
</dbReference>
<organism evidence="2 3">
    <name type="scientific">Plakobranchus ocellatus</name>
    <dbReference type="NCBI Taxonomy" id="259542"/>
    <lineage>
        <taxon>Eukaryota</taxon>
        <taxon>Metazoa</taxon>
        <taxon>Spiralia</taxon>
        <taxon>Lophotrochozoa</taxon>
        <taxon>Mollusca</taxon>
        <taxon>Gastropoda</taxon>
        <taxon>Heterobranchia</taxon>
        <taxon>Euthyneura</taxon>
        <taxon>Panpulmonata</taxon>
        <taxon>Sacoglossa</taxon>
        <taxon>Placobranchoidea</taxon>
        <taxon>Plakobranchidae</taxon>
        <taxon>Plakobranchus</taxon>
    </lineage>
</organism>
<dbReference type="EMBL" id="BLXT01003833">
    <property type="protein sequence ID" value="GFO07097.1"/>
    <property type="molecule type" value="Genomic_DNA"/>
</dbReference>